<dbReference type="PANTHER" id="PTHR45992">
    <property type="entry name" value="EUKARYOTIC ELONGATION FACTOR 2 KINASE-RELATED"/>
    <property type="match status" value="1"/>
</dbReference>
<dbReference type="GO" id="GO:0031037">
    <property type="term" value="P:myosin II filament disassembly"/>
    <property type="evidence" value="ECO:0007669"/>
    <property type="project" value="TreeGrafter"/>
</dbReference>
<reference evidence="7" key="1">
    <citation type="submission" date="2020-11" db="EMBL/GenBank/DDBJ databases">
        <authorList>
            <consortium name="DOE Joint Genome Institute"/>
            <person name="Ahrendt S."/>
            <person name="Riley R."/>
            <person name="Andreopoulos W."/>
            <person name="Labutti K."/>
            <person name="Pangilinan J."/>
            <person name="Ruiz-Duenas F.J."/>
            <person name="Barrasa J.M."/>
            <person name="Sanchez-Garcia M."/>
            <person name="Camarero S."/>
            <person name="Miyauchi S."/>
            <person name="Serrano A."/>
            <person name="Linde D."/>
            <person name="Babiker R."/>
            <person name="Drula E."/>
            <person name="Ayuso-Fernandez I."/>
            <person name="Pacheco R."/>
            <person name="Padilla G."/>
            <person name="Ferreira P."/>
            <person name="Barriuso J."/>
            <person name="Kellner H."/>
            <person name="Castanera R."/>
            <person name="Alfaro M."/>
            <person name="Ramirez L."/>
            <person name="Pisabarro A.G."/>
            <person name="Kuo A."/>
            <person name="Tritt A."/>
            <person name="Lipzen A."/>
            <person name="He G."/>
            <person name="Yan M."/>
            <person name="Ng V."/>
            <person name="Cullen D."/>
            <person name="Martin F."/>
            <person name="Rosso M.-N."/>
            <person name="Henrissat B."/>
            <person name="Hibbett D."/>
            <person name="Martinez A.T."/>
            <person name="Grigoriev I.V."/>
        </authorList>
    </citation>
    <scope>NUCLEOTIDE SEQUENCE</scope>
    <source>
        <strain evidence="7">CIRM-BRFM 674</strain>
    </source>
</reference>
<dbReference type="InterPro" id="IPR051852">
    <property type="entry name" value="Alpha-type_PK"/>
</dbReference>
<dbReference type="SUPFAM" id="SSF56112">
    <property type="entry name" value="Protein kinase-like (PK-like)"/>
    <property type="match status" value="1"/>
</dbReference>
<evidence type="ECO:0000313" key="7">
    <source>
        <dbReference type="EMBL" id="KAF9483234.1"/>
    </source>
</evidence>
<dbReference type="OrthoDB" id="301415at2759"/>
<keyword evidence="1" id="KW-0723">Serine/threonine-protein kinase</keyword>
<dbReference type="AlphaFoldDB" id="A0A9P6D486"/>
<organism evidence="7 8">
    <name type="scientific">Pholiota conissans</name>
    <dbReference type="NCBI Taxonomy" id="109636"/>
    <lineage>
        <taxon>Eukaryota</taxon>
        <taxon>Fungi</taxon>
        <taxon>Dikarya</taxon>
        <taxon>Basidiomycota</taxon>
        <taxon>Agaricomycotina</taxon>
        <taxon>Agaricomycetes</taxon>
        <taxon>Agaricomycetidae</taxon>
        <taxon>Agaricales</taxon>
        <taxon>Agaricineae</taxon>
        <taxon>Strophariaceae</taxon>
        <taxon>Pholiota</taxon>
    </lineage>
</organism>
<dbReference type="Pfam" id="PF02816">
    <property type="entry name" value="Alpha_kinase"/>
    <property type="match status" value="1"/>
</dbReference>
<dbReference type="PANTHER" id="PTHR45992:SF2">
    <property type="entry name" value="EUKARYOTIC ELONGATION FACTOR 2 KINASE"/>
    <property type="match status" value="1"/>
</dbReference>
<dbReference type="InterPro" id="IPR011009">
    <property type="entry name" value="Kinase-like_dom_sf"/>
</dbReference>
<dbReference type="EMBL" id="MU155156">
    <property type="protein sequence ID" value="KAF9483234.1"/>
    <property type="molecule type" value="Genomic_DNA"/>
</dbReference>
<name>A0A9P6D486_9AGAR</name>
<keyword evidence="3" id="KW-0547">Nucleotide-binding</keyword>
<evidence type="ECO:0000256" key="4">
    <source>
        <dbReference type="ARBA" id="ARBA00022777"/>
    </source>
</evidence>
<proteinExistence type="predicted"/>
<accession>A0A9P6D486</accession>
<evidence type="ECO:0000256" key="2">
    <source>
        <dbReference type="ARBA" id="ARBA00022679"/>
    </source>
</evidence>
<protein>
    <recommendedName>
        <fullName evidence="6">Alpha-type protein kinase domain-containing protein</fullName>
    </recommendedName>
</protein>
<dbReference type="Proteomes" id="UP000807469">
    <property type="component" value="Unassembled WGS sequence"/>
</dbReference>
<dbReference type="Gene3D" id="3.20.200.10">
    <property type="entry name" value="MHCK/EF2 kinase"/>
    <property type="match status" value="1"/>
</dbReference>
<dbReference type="GO" id="GO:0005524">
    <property type="term" value="F:ATP binding"/>
    <property type="evidence" value="ECO:0007669"/>
    <property type="project" value="UniProtKB-KW"/>
</dbReference>
<comment type="caution">
    <text evidence="7">The sequence shown here is derived from an EMBL/GenBank/DDBJ whole genome shotgun (WGS) entry which is preliminary data.</text>
</comment>
<feature type="domain" description="Alpha-type protein kinase" evidence="6">
    <location>
        <begin position="1"/>
        <end position="203"/>
    </location>
</feature>
<dbReference type="InterPro" id="IPR004166">
    <property type="entry name" value="a-kinase_dom"/>
</dbReference>
<keyword evidence="8" id="KW-1185">Reference proteome</keyword>
<dbReference type="GO" id="GO:0004674">
    <property type="term" value="F:protein serine/threonine kinase activity"/>
    <property type="evidence" value="ECO:0007669"/>
    <property type="project" value="UniProtKB-KW"/>
</dbReference>
<keyword evidence="5" id="KW-0067">ATP-binding</keyword>
<evidence type="ECO:0000256" key="1">
    <source>
        <dbReference type="ARBA" id="ARBA00022527"/>
    </source>
</evidence>
<evidence type="ECO:0000259" key="6">
    <source>
        <dbReference type="PROSITE" id="PS51158"/>
    </source>
</evidence>
<evidence type="ECO:0000256" key="5">
    <source>
        <dbReference type="ARBA" id="ARBA00022840"/>
    </source>
</evidence>
<evidence type="ECO:0000313" key="8">
    <source>
        <dbReference type="Proteomes" id="UP000807469"/>
    </source>
</evidence>
<keyword evidence="2" id="KW-0808">Transferase</keyword>
<dbReference type="PROSITE" id="PS51158">
    <property type="entry name" value="ALPHA_KINASE"/>
    <property type="match status" value="1"/>
</dbReference>
<evidence type="ECO:0000256" key="3">
    <source>
        <dbReference type="ARBA" id="ARBA00022741"/>
    </source>
</evidence>
<dbReference type="GO" id="GO:1903013">
    <property type="term" value="P:response to differentiation-inducing factor 1"/>
    <property type="evidence" value="ECO:0007669"/>
    <property type="project" value="TreeGrafter"/>
</dbReference>
<keyword evidence="4" id="KW-0418">Kinase</keyword>
<sequence length="207" mass="23318">MAVSAQGLRVALKHPFYSPSRSSSIRCFNFADESRKVLTEGTLLGWADSLICFSYEFTNDFISAHPQKASAPSIPCLQFVQGVIAYPDPVLHRAAYLLEELIPDDFSFIKYIHNADAVLLQEEDEPGYELGVLLCFVQHVQFTITHGQVYLSDFQGAENLLTDPQVMMHPNLFGEGNVKKAFSEFASQHKCNKYCKLFELEGFFFNG</sequence>
<gene>
    <name evidence="7" type="ORF">BDN70DRAFT_800181</name>
</gene>